<reference evidence="1 2" key="1">
    <citation type="submission" date="2015-11" db="EMBL/GenBank/DDBJ databases">
        <authorList>
            <person name="Aziz R.M."/>
            <person name="Carl E.L."/>
            <person name="Farooq M.A."/>
            <person name="Gal B."/>
            <person name="Garcia Martinez K."/>
            <person name="Mathew K.J."/>
            <person name="Obando D.J."/>
            <person name="Robinson K.M."/>
            <person name="Robinson M.D."/>
            <person name="Sanders L.M."/>
            <person name="Silva M.P."/>
            <person name="Tasnim L."/>
            <person name="Vo M."/>
            <person name="Vo Q.D."/>
            <person name="Simon S.E."/>
            <person name="Hughes L.E."/>
            <person name="Benjamin R.C."/>
            <person name="Bradley K.W."/>
            <person name="Asai D.J."/>
            <person name="Bowman C.A."/>
            <person name="Russell D.A."/>
            <person name="Pope W.H."/>
            <person name="Jacobs-Sera D."/>
            <person name="Hendrix R.W."/>
            <person name="Hatfull G.F."/>
        </authorList>
    </citation>
    <scope>NUCLEOTIDE SEQUENCE [LARGE SCALE GENOMIC DNA]</scope>
</reference>
<dbReference type="EMBL" id="KU160642">
    <property type="protein sequence ID" value="ALY08768.1"/>
    <property type="molecule type" value="Genomic_DNA"/>
</dbReference>
<dbReference type="RefSeq" id="YP_009603174.1">
    <property type="nucleotide sequence ID" value="NC_041948.1"/>
</dbReference>
<evidence type="ECO:0000313" key="2">
    <source>
        <dbReference type="Proteomes" id="UP000222527"/>
    </source>
</evidence>
<accession>A0A0U4B233</accession>
<evidence type="ECO:0008006" key="3">
    <source>
        <dbReference type="Google" id="ProtNLM"/>
    </source>
</evidence>
<dbReference type="Proteomes" id="UP000222527">
    <property type="component" value="Segment"/>
</dbReference>
<gene>
    <name evidence="1" type="primary">85</name>
    <name evidence="1" type="ORF">CIRCUM_85</name>
</gene>
<dbReference type="OrthoDB" id="31006at10239"/>
<proteinExistence type="predicted"/>
<dbReference type="KEGG" id="vg:40079039"/>
<keyword evidence="2" id="KW-1185">Reference proteome</keyword>
<name>A0A0U4B233_9CAUD</name>
<evidence type="ECO:0000313" key="1">
    <source>
        <dbReference type="EMBL" id="ALY08768.1"/>
    </source>
</evidence>
<protein>
    <recommendedName>
        <fullName evidence="3">HNH endonuclease</fullName>
    </recommendedName>
</protein>
<dbReference type="GeneID" id="40079039"/>
<organism evidence="1 2">
    <name type="scientific">Arthrobacter phage Circum</name>
    <dbReference type="NCBI Taxonomy" id="1772295"/>
    <lineage>
        <taxon>Viruses</taxon>
        <taxon>Duplodnaviria</taxon>
        <taxon>Heunggongvirae</taxon>
        <taxon>Uroviricota</taxon>
        <taxon>Caudoviricetes</taxon>
        <taxon>Mudcatvirus</taxon>
        <taxon>Mudcatvirus circum</taxon>
    </lineage>
</organism>
<sequence length="134" mass="16321">MIEVWRTIAEFPMYEIEKTSKRIRNTHTKRILKPNKPHMYGLRKDFKYYMRSANILHADTFIRPHDDGSLWRTVPEFENYEMNEDGEVRHKRSLRKLFKMWYGNVDCVNFWRDGKTHTRSVSPLLRKIWSEEAA</sequence>